<feature type="domain" description="Helix-turn-helix" evidence="2">
    <location>
        <begin position="7"/>
        <end position="54"/>
    </location>
</feature>
<dbReference type="Pfam" id="PF12727">
    <property type="entry name" value="PBP_like"/>
    <property type="match status" value="1"/>
</dbReference>
<dbReference type="Proteomes" id="UP000278632">
    <property type="component" value="Unassembled WGS sequence"/>
</dbReference>
<dbReference type="EMBL" id="QICD01000003">
    <property type="protein sequence ID" value="RNL48184.1"/>
    <property type="molecule type" value="Genomic_DNA"/>
</dbReference>
<dbReference type="InterPro" id="IPR024370">
    <property type="entry name" value="PBP_domain"/>
</dbReference>
<dbReference type="Gene3D" id="3.40.190.10">
    <property type="entry name" value="Periplasmic binding protein-like II"/>
    <property type="match status" value="1"/>
</dbReference>
<dbReference type="GO" id="GO:0003677">
    <property type="term" value="F:DNA binding"/>
    <property type="evidence" value="ECO:0007669"/>
    <property type="project" value="UniProtKB-KW"/>
</dbReference>
<dbReference type="InterPro" id="IPR009061">
    <property type="entry name" value="DNA-bd_dom_put_sf"/>
</dbReference>
<dbReference type="InterPro" id="IPR041657">
    <property type="entry name" value="HTH_17"/>
</dbReference>
<evidence type="ECO:0000313" key="3">
    <source>
        <dbReference type="EMBL" id="RNL48184.1"/>
    </source>
</evidence>
<dbReference type="PANTHER" id="PTHR38431">
    <property type="entry name" value="BLL2305 PROTEIN"/>
    <property type="match status" value="1"/>
</dbReference>
<dbReference type="NCBIfam" id="TIGR01764">
    <property type="entry name" value="excise"/>
    <property type="match status" value="1"/>
</dbReference>
<dbReference type="PANTHER" id="PTHR38431:SF1">
    <property type="entry name" value="BLL2305 PROTEIN"/>
    <property type="match status" value="1"/>
</dbReference>
<dbReference type="AlphaFoldDB" id="A0A3N0BJ01"/>
<dbReference type="Pfam" id="PF12728">
    <property type="entry name" value="HTH_17"/>
    <property type="match status" value="1"/>
</dbReference>
<organism evidence="3 4">
    <name type="scientific">Paraeggerthella hongkongensis</name>
    <dbReference type="NCBI Taxonomy" id="230658"/>
    <lineage>
        <taxon>Bacteria</taxon>
        <taxon>Bacillati</taxon>
        <taxon>Actinomycetota</taxon>
        <taxon>Coriobacteriia</taxon>
        <taxon>Eggerthellales</taxon>
        <taxon>Eggerthellaceae</taxon>
        <taxon>Paraeggerthella</taxon>
    </lineage>
</organism>
<accession>A0A3N0BJ01</accession>
<sequence>MRNDEALTVDEVADILQVGRNTVYALKDRGKLSSYKVGRKLRFTYADVQSYIARSKNPNRFERQNDPSERKRQFVICGQDIILDVLSNYIAQTGVESLRSYIGSYDALTDLYKDKVQVASAHLWDGDADEYNVSYVKKLLPGTPTVIVNLTYRMQGFYVARGNPKGLTTWEDLLAPGVKIVNREKGSGSRVLLDEHVRLLGAQPSSIQGYEIETQSHIAVASMVARGRGDVAIGSEKVAKQVEGIDFIPLQKERYDLVVKQENFDTRAVRTMMGILESGLLREEFASLGGYDTSDMGRIMSIG</sequence>
<keyword evidence="3" id="KW-0238">DNA-binding</keyword>
<feature type="domain" description="PBP" evidence="1">
    <location>
        <begin position="92"/>
        <end position="276"/>
    </location>
</feature>
<evidence type="ECO:0000259" key="1">
    <source>
        <dbReference type="Pfam" id="PF12727"/>
    </source>
</evidence>
<evidence type="ECO:0000313" key="4">
    <source>
        <dbReference type="Proteomes" id="UP000278632"/>
    </source>
</evidence>
<protein>
    <submittedName>
        <fullName evidence="3">DNA-binding protein</fullName>
    </submittedName>
</protein>
<evidence type="ECO:0000259" key="2">
    <source>
        <dbReference type="Pfam" id="PF12728"/>
    </source>
</evidence>
<dbReference type="SUPFAM" id="SSF53850">
    <property type="entry name" value="Periplasmic binding protein-like II"/>
    <property type="match status" value="1"/>
</dbReference>
<proteinExistence type="predicted"/>
<dbReference type="OrthoDB" id="9805928at2"/>
<gene>
    <name evidence="3" type="ORF">DMP08_03290</name>
</gene>
<name>A0A3N0BJ01_9ACTN</name>
<dbReference type="SUPFAM" id="SSF46955">
    <property type="entry name" value="Putative DNA-binding domain"/>
    <property type="match status" value="1"/>
</dbReference>
<keyword evidence="4" id="KW-1185">Reference proteome</keyword>
<comment type="caution">
    <text evidence="3">The sequence shown here is derived from an EMBL/GenBank/DDBJ whole genome shotgun (WGS) entry which is preliminary data.</text>
</comment>
<dbReference type="InterPro" id="IPR010093">
    <property type="entry name" value="SinI_DNA-bd"/>
</dbReference>
<reference evidence="4" key="1">
    <citation type="submission" date="2018-05" db="EMBL/GenBank/DDBJ databases">
        <title>Genome Sequencing of selected type strains of the family Eggerthellaceae.</title>
        <authorList>
            <person name="Danylec N."/>
            <person name="Stoll D.A."/>
            <person name="Doetsch A."/>
            <person name="Huch M."/>
        </authorList>
    </citation>
    <scope>NUCLEOTIDE SEQUENCE [LARGE SCALE GENOMIC DNA]</scope>
    <source>
        <strain evidence="4">DSM 16106</strain>
    </source>
</reference>